<accession>A0A518CEF0</accession>
<proteinExistence type="predicted"/>
<feature type="chain" id="PRO_5022222795" evidence="1">
    <location>
        <begin position="22"/>
        <end position="405"/>
    </location>
</feature>
<dbReference type="EMBL" id="CP036289">
    <property type="protein sequence ID" value="QDU77601.1"/>
    <property type="molecule type" value="Genomic_DNA"/>
</dbReference>
<reference evidence="3" key="1">
    <citation type="submission" date="2019-02" db="EMBL/GenBank/DDBJ databases">
        <title>Deep-cultivation of Planctomycetes and their phenomic and genomic characterization uncovers novel biology.</title>
        <authorList>
            <person name="Wiegand S."/>
            <person name="Jogler M."/>
            <person name="Boedeker C."/>
            <person name="Pinto D."/>
            <person name="Vollmers J."/>
            <person name="Rivas-Marin E."/>
            <person name="Kohn T."/>
            <person name="Peeters S.H."/>
            <person name="Heuer A."/>
            <person name="Rast P."/>
            <person name="Oberbeckmann S."/>
            <person name="Bunk B."/>
            <person name="Jeske O."/>
            <person name="Meyerdierks A."/>
            <person name="Storesund J.E."/>
            <person name="Kallscheuer N."/>
            <person name="Luecker S."/>
            <person name="Lage O.M."/>
            <person name="Pohl T."/>
            <person name="Merkel B.J."/>
            <person name="Hornburger P."/>
            <person name="Mueller R.-W."/>
            <person name="Bruemmer F."/>
            <person name="Labrenz M."/>
            <person name="Spormann A.M."/>
            <person name="Op den Camp H."/>
            <person name="Overmann J."/>
            <person name="Amann R."/>
            <person name="Jetten M.S.M."/>
            <person name="Mascher T."/>
            <person name="Medema M.H."/>
            <person name="Devos D.P."/>
            <person name="Kaster A.-K."/>
            <person name="Ovreas L."/>
            <person name="Rohde M."/>
            <person name="Galperin M.Y."/>
            <person name="Jogler C."/>
        </authorList>
    </citation>
    <scope>NUCLEOTIDE SEQUENCE [LARGE SCALE GENOMIC DNA]</scope>
    <source>
        <strain evidence="3">Pan97</strain>
    </source>
</reference>
<keyword evidence="3" id="KW-1185">Reference proteome</keyword>
<dbReference type="RefSeq" id="WP_144976589.1">
    <property type="nucleotide sequence ID" value="NZ_CP036289.1"/>
</dbReference>
<dbReference type="KEGG" id="bvo:Pan97_46730"/>
<dbReference type="OrthoDB" id="9815249at2"/>
<protein>
    <submittedName>
        <fullName evidence="2">Uncharacterized protein</fullName>
    </submittedName>
</protein>
<keyword evidence="1" id="KW-0732">Signal</keyword>
<gene>
    <name evidence="2" type="ORF">Pan97_46730</name>
</gene>
<evidence type="ECO:0000313" key="3">
    <source>
        <dbReference type="Proteomes" id="UP000318626"/>
    </source>
</evidence>
<sequence length="405" mass="46018" precursor="true">MFMRISLTLTLLASFSVQALAQTTTAGVEGFLIEGKLSEGKSAMQARVEATPKDAEAQYAVGIFSVLIAAENLSQNLYRYGLRPDAPRAPFVRMPVPENPDPEELTYEKWRGVLQQFIDDLAVAEAELSKVDDPDVKLKLPVGMVRMDLNGDGKAEDAETFWKVFTAVAWRAAKLDEDQQRFEIGFDKADVHWMIGYTHLLRAMAEAYLAYDTSEFFTNTASIFFAGVESPLVQLRTERQNNFMDQIADAVLTVHLMKFELVEPERMEVARQHLLTMISQSRLVWEYCTQETDDDREWIPNAKQTSLTPLTVNEERIAGWAAFLNEAEEVLEGKKLLPHWRVNDGRGINLRRVFTEPTNFDLIGWVHGVSALPYLEEGDKVSMDTARTLSRTFEGRFLVFAVWFQ</sequence>
<organism evidence="2 3">
    <name type="scientific">Bremerella volcania</name>
    <dbReference type="NCBI Taxonomy" id="2527984"/>
    <lineage>
        <taxon>Bacteria</taxon>
        <taxon>Pseudomonadati</taxon>
        <taxon>Planctomycetota</taxon>
        <taxon>Planctomycetia</taxon>
        <taxon>Pirellulales</taxon>
        <taxon>Pirellulaceae</taxon>
        <taxon>Bremerella</taxon>
    </lineage>
</organism>
<dbReference type="AlphaFoldDB" id="A0A518CEF0"/>
<feature type="signal peptide" evidence="1">
    <location>
        <begin position="1"/>
        <end position="21"/>
    </location>
</feature>
<evidence type="ECO:0000256" key="1">
    <source>
        <dbReference type="SAM" id="SignalP"/>
    </source>
</evidence>
<evidence type="ECO:0000313" key="2">
    <source>
        <dbReference type="EMBL" id="QDU77601.1"/>
    </source>
</evidence>
<dbReference type="Proteomes" id="UP000318626">
    <property type="component" value="Chromosome"/>
</dbReference>
<name>A0A518CEF0_9BACT</name>